<reference evidence="2 3" key="1">
    <citation type="journal article" date="2014" name="Nat. Genet.">
        <title>Genome and transcriptome of the porcine whipworm Trichuris suis.</title>
        <authorList>
            <person name="Jex A.R."/>
            <person name="Nejsum P."/>
            <person name="Schwarz E.M."/>
            <person name="Hu L."/>
            <person name="Young N.D."/>
            <person name="Hall R.S."/>
            <person name="Korhonen P.K."/>
            <person name="Liao S."/>
            <person name="Thamsborg S."/>
            <person name="Xia J."/>
            <person name="Xu P."/>
            <person name="Wang S."/>
            <person name="Scheerlinck J.P."/>
            <person name="Hofmann A."/>
            <person name="Sternberg P.W."/>
            <person name="Wang J."/>
            <person name="Gasser R.B."/>
        </authorList>
    </citation>
    <scope>NUCLEOTIDE SEQUENCE [LARGE SCALE GENOMIC DNA]</scope>
    <source>
        <strain evidence="2">DCEP-RM93F</strain>
        <strain evidence="1">DCEP-RM93M</strain>
    </source>
</reference>
<organism evidence="2">
    <name type="scientific">Trichuris suis</name>
    <name type="common">pig whipworm</name>
    <dbReference type="NCBI Taxonomy" id="68888"/>
    <lineage>
        <taxon>Eukaryota</taxon>
        <taxon>Metazoa</taxon>
        <taxon>Ecdysozoa</taxon>
        <taxon>Nematoda</taxon>
        <taxon>Enoplea</taxon>
        <taxon>Dorylaimia</taxon>
        <taxon>Trichinellida</taxon>
        <taxon>Trichuridae</taxon>
        <taxon>Trichuris</taxon>
    </lineage>
</organism>
<sequence>MTKFASVSVAHHMASNSLANNSPILHAFLKSCNNFNFVNKIKILLRSGRVEMPYWFQVWAPRYCSSRLDD</sequence>
<dbReference type="Proteomes" id="UP000030758">
    <property type="component" value="Unassembled WGS sequence"/>
</dbReference>
<accession>A0A085N7Z4</accession>
<evidence type="ECO:0000313" key="3">
    <source>
        <dbReference type="Proteomes" id="UP000030764"/>
    </source>
</evidence>
<gene>
    <name evidence="1" type="ORF">M513_09878</name>
    <name evidence="2" type="ORF">M514_09878</name>
</gene>
<proteinExistence type="predicted"/>
<name>A0A085N7Z4_9BILA</name>
<protein>
    <submittedName>
        <fullName evidence="2">Uncharacterized protein</fullName>
    </submittedName>
</protein>
<keyword evidence="3" id="KW-1185">Reference proteome</keyword>
<dbReference type="AlphaFoldDB" id="A0A085N7Z4"/>
<dbReference type="EMBL" id="KL363275">
    <property type="protein sequence ID" value="KFD49227.1"/>
    <property type="molecule type" value="Genomic_DNA"/>
</dbReference>
<evidence type="ECO:0000313" key="1">
    <source>
        <dbReference type="EMBL" id="KFD49227.1"/>
    </source>
</evidence>
<dbReference type="EMBL" id="KL367535">
    <property type="protein sequence ID" value="KFD65590.1"/>
    <property type="molecule type" value="Genomic_DNA"/>
</dbReference>
<dbReference type="Proteomes" id="UP000030764">
    <property type="component" value="Unassembled WGS sequence"/>
</dbReference>
<evidence type="ECO:0000313" key="2">
    <source>
        <dbReference type="EMBL" id="KFD65590.1"/>
    </source>
</evidence>